<dbReference type="InterPro" id="IPR014001">
    <property type="entry name" value="Helicase_ATP-bd"/>
</dbReference>
<feature type="domain" description="Helicase C-terminal" evidence="11">
    <location>
        <begin position="500"/>
        <end position="667"/>
    </location>
</feature>
<keyword evidence="5" id="KW-0067">ATP-binding</keyword>
<dbReference type="InterPro" id="IPR027417">
    <property type="entry name" value="P-loop_NTPase"/>
</dbReference>
<dbReference type="InterPro" id="IPR011545">
    <property type="entry name" value="DEAD/DEAH_box_helicase_dom"/>
</dbReference>
<dbReference type="PROSITE" id="PS51194">
    <property type="entry name" value="HELICASE_CTER"/>
    <property type="match status" value="1"/>
</dbReference>
<evidence type="ECO:0000256" key="3">
    <source>
        <dbReference type="ARBA" id="ARBA00022801"/>
    </source>
</evidence>
<dbReference type="PANTHER" id="PTHR47964:SF1">
    <property type="entry name" value="ATP-DEPENDENT DNA HELICASE HOMOLOG RECG, CHLOROPLASTIC"/>
    <property type="match status" value="1"/>
</dbReference>
<keyword evidence="7" id="KW-0234">DNA repair</keyword>
<evidence type="ECO:0000259" key="11">
    <source>
        <dbReference type="PROSITE" id="PS51194"/>
    </source>
</evidence>
<dbReference type="PROSITE" id="PS51192">
    <property type="entry name" value="HELICASE_ATP_BIND_1"/>
    <property type="match status" value="1"/>
</dbReference>
<keyword evidence="1" id="KW-0547">Nucleotide-binding</keyword>
<comment type="caution">
    <text evidence="12">The sequence shown here is derived from an EMBL/GenBank/DDBJ whole genome shotgun (WGS) entry which is preliminary data.</text>
</comment>
<keyword evidence="4 12" id="KW-0347">Helicase</keyword>
<evidence type="ECO:0000256" key="1">
    <source>
        <dbReference type="ARBA" id="ARBA00022741"/>
    </source>
</evidence>
<dbReference type="SMART" id="SM00490">
    <property type="entry name" value="HELICc"/>
    <property type="match status" value="1"/>
</dbReference>
<feature type="region of interest" description="Disordered" evidence="9">
    <location>
        <begin position="510"/>
        <end position="535"/>
    </location>
</feature>
<evidence type="ECO:0000256" key="4">
    <source>
        <dbReference type="ARBA" id="ARBA00022806"/>
    </source>
</evidence>
<proteinExistence type="predicted"/>
<dbReference type="GO" id="GO:0004386">
    <property type="term" value="F:helicase activity"/>
    <property type="evidence" value="ECO:0007669"/>
    <property type="project" value="UniProtKB-KW"/>
</dbReference>
<dbReference type="EMBL" id="JAKNCJ010000004">
    <property type="protein sequence ID" value="MCL6423547.1"/>
    <property type="molecule type" value="Genomic_DNA"/>
</dbReference>
<reference evidence="12" key="1">
    <citation type="submission" date="2022-02" db="EMBL/GenBank/DDBJ databases">
        <authorList>
            <person name="Lee M."/>
            <person name="Kim S.-J."/>
            <person name="Jung M.-Y."/>
        </authorList>
    </citation>
    <scope>NUCLEOTIDE SEQUENCE</scope>
    <source>
        <strain evidence="12">JHP9</strain>
    </source>
</reference>
<dbReference type="InterPro" id="IPR047112">
    <property type="entry name" value="RecG/Mfd"/>
</dbReference>
<dbReference type="SUPFAM" id="SSF50249">
    <property type="entry name" value="Nucleic acid-binding proteins"/>
    <property type="match status" value="1"/>
</dbReference>
<dbReference type="Gene3D" id="3.40.50.300">
    <property type="entry name" value="P-loop containing nucleotide triphosphate hydrolases"/>
    <property type="match status" value="2"/>
</dbReference>
<dbReference type="Pfam" id="PF19833">
    <property type="entry name" value="RecG_dom3_C"/>
    <property type="match status" value="1"/>
</dbReference>
<dbReference type="Proteomes" id="UP001203761">
    <property type="component" value="Unassembled WGS sequence"/>
</dbReference>
<protein>
    <recommendedName>
        <fullName evidence="8">Probable DNA 3'-5' helicase RecG</fullName>
    </recommendedName>
</protein>
<keyword evidence="13" id="KW-1185">Reference proteome</keyword>
<evidence type="ECO:0000259" key="10">
    <source>
        <dbReference type="PROSITE" id="PS51192"/>
    </source>
</evidence>
<dbReference type="Gene3D" id="2.40.50.140">
    <property type="entry name" value="Nucleic acid-binding proteins"/>
    <property type="match status" value="1"/>
</dbReference>
<evidence type="ECO:0000313" key="13">
    <source>
        <dbReference type="Proteomes" id="UP001203761"/>
    </source>
</evidence>
<organism evidence="12 13">
    <name type="scientific">Brachybacterium equifaecis</name>
    <dbReference type="NCBI Taxonomy" id="2910770"/>
    <lineage>
        <taxon>Bacteria</taxon>
        <taxon>Bacillati</taxon>
        <taxon>Actinomycetota</taxon>
        <taxon>Actinomycetes</taxon>
        <taxon>Micrococcales</taxon>
        <taxon>Dermabacteraceae</taxon>
        <taxon>Brachybacterium</taxon>
    </lineage>
</organism>
<dbReference type="Pfam" id="PF00270">
    <property type="entry name" value="DEAD"/>
    <property type="match status" value="1"/>
</dbReference>
<dbReference type="SUPFAM" id="SSF52540">
    <property type="entry name" value="P-loop containing nucleoside triphosphate hydrolases"/>
    <property type="match status" value="2"/>
</dbReference>
<evidence type="ECO:0000256" key="9">
    <source>
        <dbReference type="SAM" id="MobiDB-lite"/>
    </source>
</evidence>
<keyword evidence="6" id="KW-0238">DNA-binding</keyword>
<dbReference type="Pfam" id="PF00271">
    <property type="entry name" value="Helicase_C"/>
    <property type="match status" value="1"/>
</dbReference>
<evidence type="ECO:0000256" key="5">
    <source>
        <dbReference type="ARBA" id="ARBA00022840"/>
    </source>
</evidence>
<gene>
    <name evidence="12" type="ORF">Bequi_09140</name>
</gene>
<evidence type="ECO:0000256" key="2">
    <source>
        <dbReference type="ARBA" id="ARBA00022763"/>
    </source>
</evidence>
<accession>A0ABT0R0V6</accession>
<evidence type="ECO:0000256" key="6">
    <source>
        <dbReference type="ARBA" id="ARBA00023125"/>
    </source>
</evidence>
<sequence>MPSLASVLTPAELKGVRALGAEDLEGLLRIVPNRYVIPGALRALQDVHEGEDVSAVVHVVSARDRRMRSRAGSILEVTVTDGTDRLVLTFFLQRDHLVQWHRSRLRPGERIVVFGTVKHAPGPARAERGELPQIAHPRYEIVGEDDALLREAMRPIPVYPLRRSTKQSTMRSALASALPHASEAVSAIPAAVLAAQGLPALEQALHLIHAPRTADDIPAGLSHLVFEEAFVLQAIFAQRRALDARTPAPALEGAGPLQPMLEERLPFTLTGAQRTVREAILERIGRDHPANLLLQGDVGSGKTIVALLAMIRAVDSGHQAALLAPTEVLAEQHFRTITALMGDLSRAGRLDGHPQATAVRLLTGSQRTAQRRETLLDVTSGTAGIVVGTHALLSDPVEFAALGLVVIDEQHRFGVDHRRRLRSKGPAGGSPHVIVMSATPIPRTAALATLGDLDILTLDESPSGRTPITSFAVPEENQAWEQRMWSRVGEEIAEGRQAFVVCARIEESEEAPPSTLELDGLSPPETAGAGDAAGEIAPRGVEETARRLAARPELAGARIGVLHGRMSSEDKQQVMGEMVEGRLDLLVATTVIEVGVDVPNATAMVVLDAERFGVSQLHQLRGRVGRGEHPGIAFFATRAPRGSAVLPHLQEIAGTTDGFALAELDLRRRGSGDLVGEVQSGLGRTLRFLDVLRDAEAIARAREAAFAVVAADPELEREPALREAIAHRLRDADPRVERS</sequence>
<name>A0ABT0R0V6_9MICO</name>
<evidence type="ECO:0000256" key="8">
    <source>
        <dbReference type="ARBA" id="ARBA00049819"/>
    </source>
</evidence>
<feature type="domain" description="Helicase ATP-binding" evidence="10">
    <location>
        <begin position="283"/>
        <end position="458"/>
    </location>
</feature>
<dbReference type="SMART" id="SM00487">
    <property type="entry name" value="DEXDc"/>
    <property type="match status" value="1"/>
</dbReference>
<dbReference type="InterPro" id="IPR001650">
    <property type="entry name" value="Helicase_C-like"/>
</dbReference>
<dbReference type="CDD" id="cd04488">
    <property type="entry name" value="RecG_wedge_OBF"/>
    <property type="match status" value="1"/>
</dbReference>
<dbReference type="PANTHER" id="PTHR47964">
    <property type="entry name" value="ATP-DEPENDENT DNA HELICASE HOMOLOG RECG, CHLOROPLASTIC"/>
    <property type="match status" value="1"/>
</dbReference>
<keyword evidence="3" id="KW-0378">Hydrolase</keyword>
<keyword evidence="2" id="KW-0227">DNA damage</keyword>
<evidence type="ECO:0000256" key="7">
    <source>
        <dbReference type="ARBA" id="ARBA00023204"/>
    </source>
</evidence>
<dbReference type="InterPro" id="IPR045562">
    <property type="entry name" value="RecG_dom3_C"/>
</dbReference>
<dbReference type="InterPro" id="IPR012340">
    <property type="entry name" value="NA-bd_OB-fold"/>
</dbReference>
<evidence type="ECO:0000313" key="12">
    <source>
        <dbReference type="EMBL" id="MCL6423547.1"/>
    </source>
</evidence>
<dbReference type="Pfam" id="PF17191">
    <property type="entry name" value="RecG_wedge"/>
    <property type="match status" value="1"/>
</dbReference>
<dbReference type="InterPro" id="IPR033454">
    <property type="entry name" value="RecG_wedge"/>
</dbReference>
<dbReference type="RefSeq" id="WP_249737633.1">
    <property type="nucleotide sequence ID" value="NZ_JAKNCJ010000004.1"/>
</dbReference>